<reference evidence="2" key="1">
    <citation type="submission" date="2023-08" db="EMBL/GenBank/DDBJ databases">
        <title>Black Yeasts Isolated from many extreme environments.</title>
        <authorList>
            <person name="Coleine C."/>
            <person name="Stajich J.E."/>
            <person name="Selbmann L."/>
        </authorList>
    </citation>
    <scope>NUCLEOTIDE SEQUENCE</scope>
    <source>
        <strain evidence="2">CCFEE 5810</strain>
    </source>
</reference>
<dbReference type="InterPro" id="IPR013154">
    <property type="entry name" value="ADH-like_N"/>
</dbReference>
<dbReference type="Gene3D" id="3.90.180.10">
    <property type="entry name" value="Medium-chain alcohol dehydrogenases, catalytic domain"/>
    <property type="match status" value="1"/>
</dbReference>
<organism evidence="2 3">
    <name type="scientific">Elasticomyces elasticus</name>
    <dbReference type="NCBI Taxonomy" id="574655"/>
    <lineage>
        <taxon>Eukaryota</taxon>
        <taxon>Fungi</taxon>
        <taxon>Dikarya</taxon>
        <taxon>Ascomycota</taxon>
        <taxon>Pezizomycotina</taxon>
        <taxon>Dothideomycetes</taxon>
        <taxon>Dothideomycetidae</taxon>
        <taxon>Mycosphaerellales</taxon>
        <taxon>Teratosphaeriaceae</taxon>
        <taxon>Elasticomyces</taxon>
    </lineage>
</organism>
<proteinExistence type="predicted"/>
<evidence type="ECO:0000313" key="3">
    <source>
        <dbReference type="Proteomes" id="UP001310594"/>
    </source>
</evidence>
<protein>
    <recommendedName>
        <fullName evidence="1">Enoyl reductase (ER) domain-containing protein</fullName>
    </recommendedName>
</protein>
<dbReference type="PANTHER" id="PTHR43677">
    <property type="entry name" value="SHORT-CHAIN DEHYDROGENASE/REDUCTASE"/>
    <property type="match status" value="1"/>
</dbReference>
<dbReference type="EMBL" id="JAVRQU010000002">
    <property type="protein sequence ID" value="KAK5706270.1"/>
    <property type="molecule type" value="Genomic_DNA"/>
</dbReference>
<accession>A0AAN7ZVU8</accession>
<dbReference type="SUPFAM" id="SSF50129">
    <property type="entry name" value="GroES-like"/>
    <property type="match status" value="1"/>
</dbReference>
<dbReference type="Proteomes" id="UP001310594">
    <property type="component" value="Unassembled WGS sequence"/>
</dbReference>
<feature type="domain" description="Enoyl reductase (ER)" evidence="1">
    <location>
        <begin position="15"/>
        <end position="338"/>
    </location>
</feature>
<dbReference type="Gene3D" id="3.40.50.720">
    <property type="entry name" value="NAD(P)-binding Rossmann-like Domain"/>
    <property type="match status" value="1"/>
</dbReference>
<evidence type="ECO:0000313" key="2">
    <source>
        <dbReference type="EMBL" id="KAK5706270.1"/>
    </source>
</evidence>
<dbReference type="InterPro" id="IPR011032">
    <property type="entry name" value="GroES-like_sf"/>
</dbReference>
<dbReference type="SMART" id="SM00829">
    <property type="entry name" value="PKS_ER"/>
    <property type="match status" value="1"/>
</dbReference>
<dbReference type="GO" id="GO:0005739">
    <property type="term" value="C:mitochondrion"/>
    <property type="evidence" value="ECO:0007669"/>
    <property type="project" value="TreeGrafter"/>
</dbReference>
<comment type="caution">
    <text evidence="2">The sequence shown here is derived from an EMBL/GenBank/DDBJ whole genome shotgun (WGS) entry which is preliminary data.</text>
</comment>
<dbReference type="Pfam" id="PF08240">
    <property type="entry name" value="ADH_N"/>
    <property type="match status" value="1"/>
</dbReference>
<dbReference type="CDD" id="cd08273">
    <property type="entry name" value="MDR8"/>
    <property type="match status" value="1"/>
</dbReference>
<dbReference type="InterPro" id="IPR051397">
    <property type="entry name" value="Zn-ADH-like_protein"/>
</dbReference>
<dbReference type="AlphaFoldDB" id="A0AAN7ZVU8"/>
<dbReference type="SUPFAM" id="SSF51735">
    <property type="entry name" value="NAD(P)-binding Rossmann-fold domains"/>
    <property type="match status" value="1"/>
</dbReference>
<dbReference type="PANTHER" id="PTHR43677:SF4">
    <property type="entry name" value="QUINONE OXIDOREDUCTASE-LIKE PROTEIN 2"/>
    <property type="match status" value="1"/>
</dbReference>
<sequence length="344" mass="38023">MPSTPIRKVVIPVYGPELENVQVVSSTIDDPTHDHVQVRVIYSGFSGTDVNMRLGRYPMQKSTSLQNPITPGYCLVGTIEKNGSGSKKFKAGDMVACLTVYDAEAELCNVPEKYLVSVPKGVDLQKACALIIDWTTAYGMVMHVGNVHKGQKVFVHGMSGAVGYAVGMLCQLQGAEVFGTASQRNHETIKSLGWTPYDYSNKYWMQAMKGMGGADVVFDPLGFESWDESYSVLSSNHGLLIGYGGNLATLNDQPSRGVLFPTIKLLSRNMMCPVVHKNTRFYYITRDDKTFLPDLQSLFYLLSDNKIDVRIKAVYDMEDVQEAHKSWGKTGSIGSMLMKVAREV</sequence>
<dbReference type="Pfam" id="PF13602">
    <property type="entry name" value="ADH_zinc_N_2"/>
    <property type="match status" value="1"/>
</dbReference>
<dbReference type="InterPro" id="IPR036291">
    <property type="entry name" value="NAD(P)-bd_dom_sf"/>
</dbReference>
<dbReference type="InterPro" id="IPR020843">
    <property type="entry name" value="ER"/>
</dbReference>
<dbReference type="GO" id="GO:0016491">
    <property type="term" value="F:oxidoreductase activity"/>
    <property type="evidence" value="ECO:0007669"/>
    <property type="project" value="InterPro"/>
</dbReference>
<gene>
    <name evidence="2" type="ORF">LTR97_001257</name>
</gene>
<name>A0AAN7ZVU8_9PEZI</name>
<evidence type="ECO:0000259" key="1">
    <source>
        <dbReference type="SMART" id="SM00829"/>
    </source>
</evidence>